<evidence type="ECO:0000313" key="1">
    <source>
        <dbReference type="EMBL" id="CAF0946024.1"/>
    </source>
</evidence>
<reference evidence="1" key="1">
    <citation type="submission" date="2021-02" db="EMBL/GenBank/DDBJ databases">
        <authorList>
            <person name="Nowell W R."/>
        </authorList>
    </citation>
    <scope>NUCLEOTIDE SEQUENCE</scope>
    <source>
        <strain evidence="1">Ploen Becks lab</strain>
    </source>
</reference>
<dbReference type="AlphaFoldDB" id="A0A814CP32"/>
<gene>
    <name evidence="1" type="ORF">OXX778_LOCUS13689</name>
</gene>
<protein>
    <submittedName>
        <fullName evidence="1">Uncharacterized protein</fullName>
    </submittedName>
</protein>
<evidence type="ECO:0000313" key="2">
    <source>
        <dbReference type="Proteomes" id="UP000663879"/>
    </source>
</evidence>
<dbReference type="EMBL" id="CAJNOC010002676">
    <property type="protein sequence ID" value="CAF0946024.1"/>
    <property type="molecule type" value="Genomic_DNA"/>
</dbReference>
<dbReference type="OrthoDB" id="6161731at2759"/>
<dbReference type="Proteomes" id="UP000663879">
    <property type="component" value="Unassembled WGS sequence"/>
</dbReference>
<accession>A0A814CP32</accession>
<organism evidence="1 2">
    <name type="scientific">Brachionus calyciflorus</name>
    <dbReference type="NCBI Taxonomy" id="104777"/>
    <lineage>
        <taxon>Eukaryota</taxon>
        <taxon>Metazoa</taxon>
        <taxon>Spiralia</taxon>
        <taxon>Gnathifera</taxon>
        <taxon>Rotifera</taxon>
        <taxon>Eurotatoria</taxon>
        <taxon>Monogononta</taxon>
        <taxon>Pseudotrocha</taxon>
        <taxon>Ploima</taxon>
        <taxon>Brachionidae</taxon>
        <taxon>Brachionus</taxon>
    </lineage>
</organism>
<sequence length="320" mass="37472">MNTEENDGTVIETMTKILRENISTIDLDSYDGLRKFIVSVVDDFYGQYSLNEYSRILNIWKRDTRLIKAKKIVGKKNSPFWSGSFVCIEKMCCKSYQLKIDKEPIENQQFKIEIRVNEDEKAISHQSKVKSSKKFYGEERKELALQIMSTGTVNVQSSLYEKNNKEFNEKYKNVNLAVLRQIKSEFNSSYKLSNDLIVDTLANKNLIDKLDLNGESSSKLKGFIRNISIDPHEFLIFNQLNVNLWKNYCQNYPEYLVCYFDATGSIIENIKDQKRKFYYSLIVNEKKQHLSYPIAEFLTTDNTSLNIANYSFHVKQQFKN</sequence>
<comment type="caution">
    <text evidence="1">The sequence shown here is derived from an EMBL/GenBank/DDBJ whole genome shotgun (WGS) entry which is preliminary data.</text>
</comment>
<name>A0A814CP32_9BILA</name>
<proteinExistence type="predicted"/>
<keyword evidence="2" id="KW-1185">Reference proteome</keyword>